<feature type="region of interest" description="Disordered" evidence="1">
    <location>
        <begin position="768"/>
        <end position="829"/>
    </location>
</feature>
<accession>F4SE60</accession>
<dbReference type="EMBL" id="GL883347">
    <property type="protein sequence ID" value="EGF97066.1"/>
    <property type="molecule type" value="Genomic_DNA"/>
</dbReference>
<dbReference type="HOGENOM" id="CLU_311017_0_0_1"/>
<evidence type="ECO:0000313" key="3">
    <source>
        <dbReference type="Proteomes" id="UP000001072"/>
    </source>
</evidence>
<dbReference type="InParanoid" id="F4SE60"/>
<feature type="region of interest" description="Disordered" evidence="1">
    <location>
        <begin position="9"/>
        <end position="111"/>
    </location>
</feature>
<dbReference type="KEGG" id="mlr:MELLADRAFT_88314"/>
<organism evidence="3">
    <name type="scientific">Melampsora larici-populina (strain 98AG31 / pathotype 3-4-7)</name>
    <name type="common">Poplar leaf rust fungus</name>
    <dbReference type="NCBI Taxonomy" id="747676"/>
    <lineage>
        <taxon>Eukaryota</taxon>
        <taxon>Fungi</taxon>
        <taxon>Dikarya</taxon>
        <taxon>Basidiomycota</taxon>
        <taxon>Pucciniomycotina</taxon>
        <taxon>Pucciniomycetes</taxon>
        <taxon>Pucciniales</taxon>
        <taxon>Melampsoraceae</taxon>
        <taxon>Melampsora</taxon>
    </lineage>
</organism>
<feature type="compositionally biased region" description="Basic and acidic residues" evidence="1">
    <location>
        <begin position="601"/>
        <end position="611"/>
    </location>
</feature>
<feature type="compositionally biased region" description="Basic and acidic residues" evidence="1">
    <location>
        <begin position="277"/>
        <end position="310"/>
    </location>
</feature>
<dbReference type="AlphaFoldDB" id="F4SE60"/>
<dbReference type="Proteomes" id="UP000001072">
    <property type="component" value="Unassembled WGS sequence"/>
</dbReference>
<feature type="region of interest" description="Disordered" evidence="1">
    <location>
        <begin position="572"/>
        <end position="611"/>
    </location>
</feature>
<dbReference type="OrthoDB" id="10484014at2759"/>
<feature type="compositionally biased region" description="Basic and acidic residues" evidence="1">
    <location>
        <begin position="40"/>
        <end position="54"/>
    </location>
</feature>
<dbReference type="RefSeq" id="XP_007419663.1">
    <property type="nucleotide sequence ID" value="XM_007419601.1"/>
</dbReference>
<dbReference type="GeneID" id="18934832"/>
<dbReference type="VEuPathDB" id="FungiDB:MELLADRAFT_88314"/>
<gene>
    <name evidence="2" type="ORF">MELLADRAFT_88314</name>
</gene>
<reference evidence="3" key="1">
    <citation type="journal article" date="2011" name="Proc. Natl. Acad. Sci. U.S.A.">
        <title>Obligate biotrophy features unraveled by the genomic analysis of rust fungi.</title>
        <authorList>
            <person name="Duplessis S."/>
            <person name="Cuomo C.A."/>
            <person name="Lin Y.-C."/>
            <person name="Aerts A."/>
            <person name="Tisserant E."/>
            <person name="Veneault-Fourrey C."/>
            <person name="Joly D.L."/>
            <person name="Hacquard S."/>
            <person name="Amselem J."/>
            <person name="Cantarel B.L."/>
            <person name="Chiu R."/>
            <person name="Coutinho P.M."/>
            <person name="Feau N."/>
            <person name="Field M."/>
            <person name="Frey P."/>
            <person name="Gelhaye E."/>
            <person name="Goldberg J."/>
            <person name="Grabherr M.G."/>
            <person name="Kodira C.D."/>
            <person name="Kohler A."/>
            <person name="Kuees U."/>
            <person name="Lindquist E.A."/>
            <person name="Lucas S.M."/>
            <person name="Mago R."/>
            <person name="Mauceli E."/>
            <person name="Morin E."/>
            <person name="Murat C."/>
            <person name="Pangilinan J.L."/>
            <person name="Park R."/>
            <person name="Pearson M."/>
            <person name="Quesneville H."/>
            <person name="Rouhier N."/>
            <person name="Sakthikumar S."/>
            <person name="Salamov A.A."/>
            <person name="Schmutz J."/>
            <person name="Selles B."/>
            <person name="Shapiro H."/>
            <person name="Tanguay P."/>
            <person name="Tuskan G.A."/>
            <person name="Henrissat B."/>
            <person name="Van de Peer Y."/>
            <person name="Rouze P."/>
            <person name="Ellis J.G."/>
            <person name="Dodds P.N."/>
            <person name="Schein J.E."/>
            <person name="Zhong S."/>
            <person name="Hamelin R.C."/>
            <person name="Grigoriev I.V."/>
            <person name="Szabo L.J."/>
            <person name="Martin F."/>
        </authorList>
    </citation>
    <scope>NUCLEOTIDE SEQUENCE [LARGE SCALE GENOMIC DNA]</scope>
    <source>
        <strain evidence="3">98AG31 / pathotype 3-4-7</strain>
    </source>
</reference>
<name>F4SE60_MELLP</name>
<feature type="compositionally biased region" description="Polar residues" evidence="1">
    <location>
        <begin position="82"/>
        <end position="99"/>
    </location>
</feature>
<sequence length="829" mass="92838">MIRLITYVVTHQEQTEPGGVPETPTPQPRKNRIDPSLVPTKEEPKETGQTDVEKQVQPISSGVIYPTDIEETEEPKDDPIHTSAQPSDKPSTAEKSPSSAKPVEDAPISATQNMRQVEIKRARAEYQSVKVLYQTTLERVTSLEKEAQDGAIDKALMLAKAFLAELEVTMREDEAAYLAALSGNHPDVIFVPSNPPPPLGINRSLRPRNIPVAAKRKVANNEDGSSKQGKVSDASKFFDLEAKVSNKEPTSEVLGQSKGPKTRIKSRAFVTQEDDDWARREQYPDQQVEMKDVVEDNKKLEKKKERKVEEKDEDKEETLPVDEKSVFQVEKPDLSALLIDPTAEEIQELKAYQDAITSSQFNWGDVLTVPAANVIHAWEYDLESAAGKPSASDLTPHLNYVRALVQDREMMYLRLQCYWTSHSVIKNNIKNAYSSLHDILADSLKLISYGNKHDAFKIRTEGEDGVAESSVEMGKTIAWLLNQCYSTGADDQTARRTRLIPLNVKALQKKFFHIFLGMNLIYENEVHNGLIKKAEIAKLRIRDIRQMRSEHKTNSVLHQLFNDRNKFTSGNLKSIAGPSKSAKSITSSANVQSSQSANAKPAEEKSLSADTSRDISNVKKQCLLNLALFLMYGTAGLFHALPNYKEQSMPESAMIIFLASTLADRRFNKFNELPHSYGDRAWNRLDNLMFTSLKRFLTNSEFEEKKLAALFMLDLLTETHQPGLTIGLNGLVLDHVNIDNVKLMKMNAPATESFWALWGPTEGPLQPVSDRGRNLYPEVSGDKSQVNDKAPVDEEEDGSDSEHSEEEDGEVVDGDDVRNDDDESEGEEE</sequence>
<proteinExistence type="predicted"/>
<keyword evidence="3" id="KW-1185">Reference proteome</keyword>
<evidence type="ECO:0000313" key="2">
    <source>
        <dbReference type="EMBL" id="EGF97066.1"/>
    </source>
</evidence>
<feature type="compositionally biased region" description="Acidic residues" evidence="1">
    <location>
        <begin position="793"/>
        <end position="829"/>
    </location>
</feature>
<feature type="region of interest" description="Disordered" evidence="1">
    <location>
        <begin position="248"/>
        <end position="319"/>
    </location>
</feature>
<evidence type="ECO:0000256" key="1">
    <source>
        <dbReference type="SAM" id="MobiDB-lite"/>
    </source>
</evidence>
<feature type="compositionally biased region" description="Low complexity" evidence="1">
    <location>
        <begin position="587"/>
        <end position="599"/>
    </location>
</feature>
<protein>
    <submittedName>
        <fullName evidence="2">Uncharacterized protein</fullName>
    </submittedName>
</protein>